<proteinExistence type="inferred from homology"/>
<keyword evidence="7" id="KW-1185">Reference proteome</keyword>
<keyword evidence="2" id="KW-0812">Transmembrane</keyword>
<accession>A0A8R1UWJ6</accession>
<dbReference type="PANTHER" id="PTHR31357">
    <property type="entry name" value="SERPENTINE RECEPTOR CLASS ALPHA-10"/>
    <property type="match status" value="1"/>
</dbReference>
<keyword evidence="3" id="KW-1133">Transmembrane helix</keyword>
<dbReference type="GO" id="GO:0016020">
    <property type="term" value="C:membrane"/>
    <property type="evidence" value="ECO:0007669"/>
    <property type="project" value="UniProtKB-SubCell"/>
</dbReference>
<dbReference type="InterPro" id="IPR051080">
    <property type="entry name" value="Nematode_rcpt-like_serp_alpha"/>
</dbReference>
<dbReference type="PANTHER" id="PTHR31357:SF5">
    <property type="entry name" value="SERPENTINE RECEPTOR CLASS ALPHA-1-RELATED"/>
    <property type="match status" value="1"/>
</dbReference>
<evidence type="ECO:0000256" key="3">
    <source>
        <dbReference type="ARBA" id="ARBA00022989"/>
    </source>
</evidence>
<dbReference type="Pfam" id="PF10292">
    <property type="entry name" value="7TM_GPCR_Srab"/>
    <property type="match status" value="1"/>
</dbReference>
<dbReference type="GO" id="GO:0004984">
    <property type="term" value="F:olfactory receptor activity"/>
    <property type="evidence" value="ECO:0000318"/>
    <property type="project" value="GO_Central"/>
</dbReference>
<evidence type="ECO:0000256" key="1">
    <source>
        <dbReference type="ARBA" id="ARBA00004141"/>
    </source>
</evidence>
<keyword evidence="4" id="KW-0472">Membrane</keyword>
<dbReference type="Proteomes" id="UP000005239">
    <property type="component" value="Unassembled WGS sequence"/>
</dbReference>
<gene>
    <name evidence="6" type="primary">WBGene00280782</name>
</gene>
<comment type="subcellular location">
    <subcellularLocation>
        <location evidence="1">Membrane</location>
        <topology evidence="1">Multi-pass membrane protein</topology>
    </subcellularLocation>
</comment>
<dbReference type="InterPro" id="IPR019408">
    <property type="entry name" value="7TM_GPCR_serpentine_rcpt_Srab"/>
</dbReference>
<accession>A0A2A6D1M9</accession>
<dbReference type="AlphaFoldDB" id="A0A2A6D1M9"/>
<evidence type="ECO:0000256" key="5">
    <source>
        <dbReference type="ARBA" id="ARBA00037994"/>
    </source>
</evidence>
<organism evidence="6 7">
    <name type="scientific">Pristionchus pacificus</name>
    <name type="common">Parasitic nematode worm</name>
    <dbReference type="NCBI Taxonomy" id="54126"/>
    <lineage>
        <taxon>Eukaryota</taxon>
        <taxon>Metazoa</taxon>
        <taxon>Ecdysozoa</taxon>
        <taxon>Nematoda</taxon>
        <taxon>Chromadorea</taxon>
        <taxon>Rhabditida</taxon>
        <taxon>Rhabditina</taxon>
        <taxon>Diplogasteromorpha</taxon>
        <taxon>Diplogasteroidea</taxon>
        <taxon>Neodiplogasteridae</taxon>
        <taxon>Pristionchus</taxon>
    </lineage>
</organism>
<evidence type="ECO:0000256" key="2">
    <source>
        <dbReference type="ARBA" id="ARBA00022692"/>
    </source>
</evidence>
<reference evidence="6" key="2">
    <citation type="submission" date="2022-06" db="UniProtKB">
        <authorList>
            <consortium name="EnsemblMetazoa"/>
        </authorList>
    </citation>
    <scope>IDENTIFICATION</scope>
    <source>
        <strain evidence="6">PS312</strain>
    </source>
</reference>
<comment type="similarity">
    <text evidence="5">Belongs to the nematode receptor-like protein sra family.</text>
</comment>
<evidence type="ECO:0000313" key="6">
    <source>
        <dbReference type="EnsemblMetazoa" id="PPA42413.1"/>
    </source>
</evidence>
<evidence type="ECO:0000256" key="4">
    <source>
        <dbReference type="ARBA" id="ARBA00023136"/>
    </source>
</evidence>
<evidence type="ECO:0000313" key="7">
    <source>
        <dbReference type="Proteomes" id="UP000005239"/>
    </source>
</evidence>
<sequence length="373" mass="42719">MPLDDHYYRNNAADYCNNGCKLLSSSDMDGECNLSTELHNSLLLQSFRWIHICVSICSIALVLYICLHHLSRTILDRVSIIIAKTVYLNILAYSFGFGVVQIVKVAHAFARLAAVTPCDAQIPNVGPVHRHLTLPYQVLCLFRMMATSISTAFVLLHVSFTIQQALSSFRFSVKVQCIVATLCIFFTYFYATCYGYFVFHDETLTGTTQFCSSFTPIRVDIIIINLNIMITLDIIKFIFTILLVTYNKKILKNERNSFDLSRTFQRMQNVYTMEPFIPVFSLHSIVHSVHVVLYSVTIYNRSNYSQSEFTILHSVVNLVPFYCLIASLAFITVIKLGRIVRNDHMRNMISPMSQSNIQEVCFKNLKNAWDRPN</sequence>
<dbReference type="GO" id="GO:0050907">
    <property type="term" value="P:detection of chemical stimulus involved in sensory perception"/>
    <property type="evidence" value="ECO:0000318"/>
    <property type="project" value="GO_Central"/>
</dbReference>
<name>A0A2A6D1M9_PRIPA</name>
<dbReference type="EnsemblMetazoa" id="PPA42413.1">
    <property type="protein sequence ID" value="PPA42413.1"/>
    <property type="gene ID" value="WBGene00280782"/>
</dbReference>
<protein>
    <submittedName>
        <fullName evidence="6">G protein-coupled receptor</fullName>
    </submittedName>
</protein>
<reference evidence="7" key="1">
    <citation type="journal article" date="2008" name="Nat. Genet.">
        <title>The Pristionchus pacificus genome provides a unique perspective on nematode lifestyle and parasitism.</title>
        <authorList>
            <person name="Dieterich C."/>
            <person name="Clifton S.W."/>
            <person name="Schuster L.N."/>
            <person name="Chinwalla A."/>
            <person name="Delehaunty K."/>
            <person name="Dinkelacker I."/>
            <person name="Fulton L."/>
            <person name="Fulton R."/>
            <person name="Godfrey J."/>
            <person name="Minx P."/>
            <person name="Mitreva M."/>
            <person name="Roeseler W."/>
            <person name="Tian H."/>
            <person name="Witte H."/>
            <person name="Yang S.P."/>
            <person name="Wilson R.K."/>
            <person name="Sommer R.J."/>
        </authorList>
    </citation>
    <scope>NUCLEOTIDE SEQUENCE [LARGE SCALE GENOMIC DNA]</scope>
    <source>
        <strain evidence="7">PS312</strain>
    </source>
</reference>